<evidence type="ECO:0000313" key="3">
    <source>
        <dbReference type="EMBL" id="JAS65050.1"/>
    </source>
</evidence>
<dbReference type="PANTHER" id="PTHR10877">
    <property type="entry name" value="POLYCYSTIN FAMILY MEMBER"/>
    <property type="match status" value="1"/>
</dbReference>
<proteinExistence type="predicted"/>
<gene>
    <name evidence="3" type="ORF">g.5679</name>
</gene>
<sequence>HVYDLKYNVKTVFIVDQWLALSPKDYLEEKLLPVTEEELTEVKSLFYENFFLGLSEGHAMFSIYFRHSRSLVNRVERFSILISFVMTALLCSIMFYIPEDEESNVDDYQYEFGTREVYVSVQSLIIASVVVVILMFCFKRSYVDTRVKHKSKLYVRKDSTDKKDESDVQSSPERQRSTDSTDLNPPGTSDEKSTFHGDKSKGKSVYGTFVRLVIKTLSAPPLPPIQLPTTVTVVRVRKMWLIIAWSLCITITA</sequence>
<keyword evidence="2" id="KW-1133">Transmembrane helix</keyword>
<dbReference type="InterPro" id="IPR051223">
    <property type="entry name" value="Polycystin"/>
</dbReference>
<feature type="non-terminal residue" evidence="3">
    <location>
        <position position="253"/>
    </location>
</feature>
<feature type="region of interest" description="Disordered" evidence="1">
    <location>
        <begin position="160"/>
        <end position="201"/>
    </location>
</feature>
<name>A0A1B6GRL8_9HEMI</name>
<feature type="transmembrane region" description="Helical" evidence="2">
    <location>
        <begin position="78"/>
        <end position="97"/>
    </location>
</feature>
<reference evidence="3" key="1">
    <citation type="submission" date="2015-11" db="EMBL/GenBank/DDBJ databases">
        <title>De novo transcriptome assembly of four potential Pierce s Disease insect vectors from Arizona vineyards.</title>
        <authorList>
            <person name="Tassone E.E."/>
        </authorList>
    </citation>
    <scope>NUCLEOTIDE SEQUENCE</scope>
</reference>
<protein>
    <submittedName>
        <fullName evidence="3">Uncharacterized protein</fullName>
    </submittedName>
</protein>
<dbReference type="PANTHER" id="PTHR10877:SF183">
    <property type="entry name" value="AT14535P-RELATED"/>
    <property type="match status" value="1"/>
</dbReference>
<organism evidence="3">
    <name type="scientific">Cuerna arida</name>
    <dbReference type="NCBI Taxonomy" id="1464854"/>
    <lineage>
        <taxon>Eukaryota</taxon>
        <taxon>Metazoa</taxon>
        <taxon>Ecdysozoa</taxon>
        <taxon>Arthropoda</taxon>
        <taxon>Hexapoda</taxon>
        <taxon>Insecta</taxon>
        <taxon>Pterygota</taxon>
        <taxon>Neoptera</taxon>
        <taxon>Paraneoptera</taxon>
        <taxon>Hemiptera</taxon>
        <taxon>Auchenorrhyncha</taxon>
        <taxon>Membracoidea</taxon>
        <taxon>Cicadellidae</taxon>
        <taxon>Cicadellinae</taxon>
        <taxon>Proconiini</taxon>
        <taxon>Cuerna</taxon>
    </lineage>
</organism>
<keyword evidence="2" id="KW-0472">Membrane</keyword>
<dbReference type="EMBL" id="GECZ01004719">
    <property type="protein sequence ID" value="JAS65050.1"/>
    <property type="molecule type" value="Transcribed_RNA"/>
</dbReference>
<evidence type="ECO:0000256" key="1">
    <source>
        <dbReference type="SAM" id="MobiDB-lite"/>
    </source>
</evidence>
<accession>A0A1B6GRL8</accession>
<evidence type="ECO:0000256" key="2">
    <source>
        <dbReference type="SAM" id="Phobius"/>
    </source>
</evidence>
<feature type="compositionally biased region" description="Basic and acidic residues" evidence="1">
    <location>
        <begin position="189"/>
        <end position="201"/>
    </location>
</feature>
<feature type="transmembrane region" description="Helical" evidence="2">
    <location>
        <begin position="117"/>
        <end position="138"/>
    </location>
</feature>
<dbReference type="AlphaFoldDB" id="A0A1B6GRL8"/>
<feature type="non-terminal residue" evidence="3">
    <location>
        <position position="1"/>
    </location>
</feature>
<keyword evidence="2" id="KW-0812">Transmembrane</keyword>